<evidence type="ECO:0000256" key="9">
    <source>
        <dbReference type="PROSITE-ProRule" id="PRU00206"/>
    </source>
</evidence>
<dbReference type="SMART" id="SM00208">
    <property type="entry name" value="TNFR"/>
    <property type="match status" value="1"/>
</dbReference>
<protein>
    <submittedName>
        <fullName evidence="11">TR10A factor</fullName>
    </submittedName>
</protein>
<keyword evidence="4" id="KW-0677">Repeat</keyword>
<feature type="repeat" description="TNFR-Cys" evidence="9">
    <location>
        <begin position="21"/>
        <end position="62"/>
    </location>
</feature>
<feature type="disulfide bond" evidence="9">
    <location>
        <begin position="44"/>
        <end position="62"/>
    </location>
</feature>
<keyword evidence="6 9" id="KW-1015">Disulfide bond</keyword>
<dbReference type="GO" id="GO:0005886">
    <property type="term" value="C:plasma membrane"/>
    <property type="evidence" value="ECO:0007669"/>
    <property type="project" value="TreeGrafter"/>
</dbReference>
<feature type="domain" description="TNFR-Cys" evidence="10">
    <location>
        <begin position="21"/>
        <end position="62"/>
    </location>
</feature>
<dbReference type="GO" id="GO:0006955">
    <property type="term" value="P:immune response"/>
    <property type="evidence" value="ECO:0007669"/>
    <property type="project" value="InterPro"/>
</dbReference>
<keyword evidence="5" id="KW-0472">Membrane</keyword>
<sequence length="83" mass="9208">STGTYVAEHCSLPQQSGECVRCKEGETYTSHENGLEGCLPCRQCKDDQVTLTPCTLTHDVECQCKYGYFCPPEGCEMCQRCST</sequence>
<dbReference type="EMBL" id="VYZX01033122">
    <property type="protein sequence ID" value="NXS64057.1"/>
    <property type="molecule type" value="Genomic_DNA"/>
</dbReference>
<evidence type="ECO:0000256" key="8">
    <source>
        <dbReference type="ARBA" id="ARBA00023180"/>
    </source>
</evidence>
<dbReference type="GO" id="GO:0004888">
    <property type="term" value="F:transmembrane signaling receptor activity"/>
    <property type="evidence" value="ECO:0007669"/>
    <property type="project" value="InterPro"/>
</dbReference>
<dbReference type="InterPro" id="IPR008063">
    <property type="entry name" value="Fas_rcpt"/>
</dbReference>
<dbReference type="SUPFAM" id="SSF57586">
    <property type="entry name" value="TNF receptor-like"/>
    <property type="match status" value="2"/>
</dbReference>
<feature type="non-terminal residue" evidence="11">
    <location>
        <position position="83"/>
    </location>
</feature>
<keyword evidence="7" id="KW-0675">Receptor</keyword>
<comment type="caution">
    <text evidence="11">The sequence shown here is derived from an EMBL/GenBank/DDBJ whole genome shotgun (WGS) entry which is preliminary data.</text>
</comment>
<evidence type="ECO:0000259" key="10">
    <source>
        <dbReference type="PROSITE" id="PS50050"/>
    </source>
</evidence>
<dbReference type="GO" id="GO:0036462">
    <property type="term" value="P:TRAIL-activated apoptotic signaling pathway"/>
    <property type="evidence" value="ECO:0007669"/>
    <property type="project" value="TreeGrafter"/>
</dbReference>
<keyword evidence="8" id="KW-0325">Glycoprotein</keyword>
<keyword evidence="2" id="KW-0053">Apoptosis</keyword>
<dbReference type="PRINTS" id="PR01680">
    <property type="entry name" value="TNFACTORR6"/>
</dbReference>
<evidence type="ECO:0000256" key="7">
    <source>
        <dbReference type="ARBA" id="ARBA00023170"/>
    </source>
</evidence>
<dbReference type="GO" id="GO:0043065">
    <property type="term" value="P:positive regulation of apoptotic process"/>
    <property type="evidence" value="ECO:0007669"/>
    <property type="project" value="TreeGrafter"/>
</dbReference>
<evidence type="ECO:0000256" key="4">
    <source>
        <dbReference type="ARBA" id="ARBA00022737"/>
    </source>
</evidence>
<dbReference type="InterPro" id="IPR052491">
    <property type="entry name" value="TNFRSF10"/>
</dbReference>
<organism evidence="11 12">
    <name type="scientific">Brachypteracias leptosomus</name>
    <name type="common">short-legged ground-roller</name>
    <dbReference type="NCBI Taxonomy" id="135165"/>
    <lineage>
        <taxon>Eukaryota</taxon>
        <taxon>Metazoa</taxon>
        <taxon>Chordata</taxon>
        <taxon>Craniata</taxon>
        <taxon>Vertebrata</taxon>
        <taxon>Euteleostomi</taxon>
        <taxon>Archelosauria</taxon>
        <taxon>Archosauria</taxon>
        <taxon>Dinosauria</taxon>
        <taxon>Saurischia</taxon>
        <taxon>Theropoda</taxon>
        <taxon>Coelurosauria</taxon>
        <taxon>Aves</taxon>
        <taxon>Neognathae</taxon>
        <taxon>Neoaves</taxon>
        <taxon>Telluraves</taxon>
        <taxon>Coraciimorphae</taxon>
        <taxon>Coraciiformes</taxon>
        <taxon>Brachypteraciidae</taxon>
        <taxon>Brachypteracias</taxon>
    </lineage>
</organism>
<dbReference type="Proteomes" id="UP000520535">
    <property type="component" value="Unassembled WGS sequence"/>
</dbReference>
<dbReference type="Pfam" id="PF00020">
    <property type="entry name" value="TNFR_c6"/>
    <property type="match status" value="1"/>
</dbReference>
<keyword evidence="12" id="KW-1185">Reference proteome</keyword>
<dbReference type="FunFam" id="2.10.50.10:FF:000004">
    <property type="entry name" value="Tumor necrosis factor receptor superfamily member 6"/>
    <property type="match status" value="1"/>
</dbReference>
<gene>
    <name evidence="11" type="primary">Tnfrsf10a</name>
    <name evidence="11" type="ORF">BRALEP_R12702</name>
</gene>
<evidence type="ECO:0000256" key="6">
    <source>
        <dbReference type="ARBA" id="ARBA00023157"/>
    </source>
</evidence>
<evidence type="ECO:0000313" key="11">
    <source>
        <dbReference type="EMBL" id="NXS64057.1"/>
    </source>
</evidence>
<name>A0A7L2W512_9AVES</name>
<evidence type="ECO:0000256" key="2">
    <source>
        <dbReference type="ARBA" id="ARBA00022703"/>
    </source>
</evidence>
<dbReference type="InterPro" id="IPR001368">
    <property type="entry name" value="TNFR/NGFR_Cys_rich_reg"/>
</dbReference>
<evidence type="ECO:0000256" key="1">
    <source>
        <dbReference type="ARBA" id="ARBA00004370"/>
    </source>
</evidence>
<accession>A0A7L2W512</accession>
<dbReference type="PANTHER" id="PTHR46330">
    <property type="entry name" value="TUMOR NECROSIS FACTOR RECEPTOR SUPERFAMILY MEMBER 10B"/>
    <property type="match status" value="1"/>
</dbReference>
<feature type="disulfide bond" evidence="9">
    <location>
        <begin position="41"/>
        <end position="54"/>
    </location>
</feature>
<evidence type="ECO:0000313" key="12">
    <source>
        <dbReference type="Proteomes" id="UP000520535"/>
    </source>
</evidence>
<evidence type="ECO:0000256" key="3">
    <source>
        <dbReference type="ARBA" id="ARBA00022729"/>
    </source>
</evidence>
<dbReference type="PANTHER" id="PTHR46330:SF16">
    <property type="entry name" value="TUMOR NECROSIS FACTOR RECEPTOR SUPERFAMILY MEMBER 22"/>
    <property type="match status" value="1"/>
</dbReference>
<feature type="non-terminal residue" evidence="11">
    <location>
        <position position="1"/>
    </location>
</feature>
<keyword evidence="3" id="KW-0732">Signal</keyword>
<dbReference type="Gene3D" id="2.10.50.10">
    <property type="entry name" value="Tumor Necrosis Factor Receptor, subunit A, domain 2"/>
    <property type="match status" value="2"/>
</dbReference>
<dbReference type="AlphaFoldDB" id="A0A7L2W512"/>
<reference evidence="11 12" key="1">
    <citation type="submission" date="2019-09" db="EMBL/GenBank/DDBJ databases">
        <title>Bird 10,000 Genomes (B10K) Project - Family phase.</title>
        <authorList>
            <person name="Zhang G."/>
        </authorList>
    </citation>
    <scope>NUCLEOTIDE SEQUENCE [LARGE SCALE GENOMIC DNA]</scope>
    <source>
        <strain evidence="11">B10K-DU-012-52</strain>
    </source>
</reference>
<dbReference type="PROSITE" id="PS50050">
    <property type="entry name" value="TNFR_NGFR_2"/>
    <property type="match status" value="1"/>
</dbReference>
<comment type="subcellular location">
    <subcellularLocation>
        <location evidence="1">Membrane</location>
    </subcellularLocation>
</comment>
<proteinExistence type="predicted"/>
<evidence type="ECO:0000256" key="5">
    <source>
        <dbReference type="ARBA" id="ARBA00023136"/>
    </source>
</evidence>
<dbReference type="GO" id="GO:0009986">
    <property type="term" value="C:cell surface"/>
    <property type="evidence" value="ECO:0007669"/>
    <property type="project" value="TreeGrafter"/>
</dbReference>
<dbReference type="OrthoDB" id="8848202at2759"/>
<comment type="caution">
    <text evidence="9">Lacks conserved residue(s) required for the propagation of feature annotation.</text>
</comment>